<sequence length="49" mass="5669">MQQSFKKPTHHKRSFFLKSNLIRIKEKPSIVSPQQIGSSPNKMDCGKRV</sequence>
<dbReference type="AlphaFoldDB" id="A0A0K2VG45"/>
<accession>A0A0K2VG45</accession>
<organism evidence="1">
    <name type="scientific">Lepeophtheirus salmonis</name>
    <name type="common">Salmon louse</name>
    <name type="synonym">Caligus salmonis</name>
    <dbReference type="NCBI Taxonomy" id="72036"/>
    <lineage>
        <taxon>Eukaryota</taxon>
        <taxon>Metazoa</taxon>
        <taxon>Ecdysozoa</taxon>
        <taxon>Arthropoda</taxon>
        <taxon>Crustacea</taxon>
        <taxon>Multicrustacea</taxon>
        <taxon>Hexanauplia</taxon>
        <taxon>Copepoda</taxon>
        <taxon>Siphonostomatoida</taxon>
        <taxon>Caligidae</taxon>
        <taxon>Lepeophtheirus</taxon>
    </lineage>
</organism>
<reference evidence="1" key="1">
    <citation type="submission" date="2014-05" db="EMBL/GenBank/DDBJ databases">
        <authorList>
            <person name="Chronopoulou M."/>
        </authorList>
    </citation>
    <scope>NUCLEOTIDE SEQUENCE</scope>
    <source>
        <tissue evidence="1">Whole organism</tissue>
    </source>
</reference>
<name>A0A0K2VG45_LEPSM</name>
<proteinExistence type="predicted"/>
<evidence type="ECO:0000313" key="1">
    <source>
        <dbReference type="EMBL" id="CDW49429.1"/>
    </source>
</evidence>
<protein>
    <submittedName>
        <fullName evidence="1">Uncharacterized protein</fullName>
    </submittedName>
</protein>
<dbReference type="EMBL" id="HACA01032068">
    <property type="protein sequence ID" value="CDW49429.1"/>
    <property type="molecule type" value="Transcribed_RNA"/>
</dbReference>